<dbReference type="SUPFAM" id="SSF47203">
    <property type="entry name" value="Acyl-CoA dehydrogenase C-terminal domain-like"/>
    <property type="match status" value="1"/>
</dbReference>
<evidence type="ECO:0000256" key="6">
    <source>
        <dbReference type="RuleBase" id="RU362125"/>
    </source>
</evidence>
<accession>A0A5Q2REH7</accession>
<protein>
    <submittedName>
        <fullName evidence="11">Acyl-CoA dehydrogenase</fullName>
    </submittedName>
</protein>
<evidence type="ECO:0000313" key="11">
    <source>
        <dbReference type="EMBL" id="QGG94014.1"/>
    </source>
</evidence>
<dbReference type="InterPro" id="IPR046373">
    <property type="entry name" value="Acyl-CoA_Oxase/DH_mid-dom_sf"/>
</dbReference>
<feature type="domain" description="Acyl-CoA oxidase/dehydrogenase middle" evidence="9">
    <location>
        <begin position="109"/>
        <end position="193"/>
    </location>
</feature>
<dbReference type="PANTHER" id="PTHR43292">
    <property type="entry name" value="ACYL-COA DEHYDROGENASE"/>
    <property type="match status" value="1"/>
</dbReference>
<evidence type="ECO:0000256" key="4">
    <source>
        <dbReference type="ARBA" id="ARBA00022827"/>
    </source>
</evidence>
<dbReference type="InterPro" id="IPR013786">
    <property type="entry name" value="AcylCoA_DH/ox_N"/>
</dbReference>
<evidence type="ECO:0000256" key="3">
    <source>
        <dbReference type="ARBA" id="ARBA00022630"/>
    </source>
</evidence>
<evidence type="ECO:0000259" key="9">
    <source>
        <dbReference type="Pfam" id="PF02770"/>
    </source>
</evidence>
<feature type="domain" description="Acyl-CoA dehydrogenase/oxidase N-terminal" evidence="10">
    <location>
        <begin position="22"/>
        <end position="104"/>
    </location>
</feature>
<proteinExistence type="inferred from homology"/>
<dbReference type="Pfam" id="PF00441">
    <property type="entry name" value="Acyl-CoA_dh_1"/>
    <property type="match status" value="1"/>
</dbReference>
<comment type="similarity">
    <text evidence="2 6">Belongs to the acyl-CoA dehydrogenase family.</text>
</comment>
<dbReference type="SUPFAM" id="SSF56645">
    <property type="entry name" value="Acyl-CoA dehydrogenase NM domain-like"/>
    <property type="match status" value="1"/>
</dbReference>
<dbReference type="InterPro" id="IPR037069">
    <property type="entry name" value="AcylCoA_DH/ox_N_sf"/>
</dbReference>
<dbReference type="EMBL" id="CP045851">
    <property type="protein sequence ID" value="QGG94014.1"/>
    <property type="molecule type" value="Genomic_DNA"/>
</dbReference>
<dbReference type="Proteomes" id="UP000334019">
    <property type="component" value="Chromosome"/>
</dbReference>
<keyword evidence="3 6" id="KW-0285">Flavoprotein</keyword>
<evidence type="ECO:0000256" key="5">
    <source>
        <dbReference type="ARBA" id="ARBA00023002"/>
    </source>
</evidence>
<comment type="cofactor">
    <cofactor evidence="1 6">
        <name>FAD</name>
        <dbReference type="ChEBI" id="CHEBI:57692"/>
    </cofactor>
</comment>
<dbReference type="KEGG" id="atq:GH723_02220"/>
<dbReference type="InterPro" id="IPR036250">
    <property type="entry name" value="AcylCo_DH-like_C"/>
</dbReference>
<name>A0A5Q2REH7_9ACTN</name>
<evidence type="ECO:0000259" key="10">
    <source>
        <dbReference type="Pfam" id="PF02771"/>
    </source>
</evidence>
<reference evidence="11 12" key="1">
    <citation type="submission" date="2019-11" db="EMBL/GenBank/DDBJ databases">
        <authorList>
            <person name="He Y."/>
        </authorList>
    </citation>
    <scope>NUCLEOTIDE SEQUENCE [LARGE SCALE GENOMIC DNA]</scope>
    <source>
        <strain evidence="11 12">SCSIO 58843</strain>
    </source>
</reference>
<dbReference type="GO" id="GO:0050660">
    <property type="term" value="F:flavin adenine dinucleotide binding"/>
    <property type="evidence" value="ECO:0007669"/>
    <property type="project" value="InterPro"/>
</dbReference>
<gene>
    <name evidence="11" type="ORF">GH723_02220</name>
</gene>
<dbReference type="AlphaFoldDB" id="A0A5Q2REH7"/>
<dbReference type="GO" id="GO:0016627">
    <property type="term" value="F:oxidoreductase activity, acting on the CH-CH group of donors"/>
    <property type="evidence" value="ECO:0007669"/>
    <property type="project" value="InterPro"/>
</dbReference>
<keyword evidence="12" id="KW-1185">Reference proteome</keyword>
<dbReference type="Pfam" id="PF02770">
    <property type="entry name" value="Acyl-CoA_dh_M"/>
    <property type="match status" value="1"/>
</dbReference>
<feature type="region of interest" description="Disordered" evidence="7">
    <location>
        <begin position="395"/>
        <end position="415"/>
    </location>
</feature>
<keyword evidence="4 6" id="KW-0274">FAD</keyword>
<dbReference type="FunFam" id="2.40.110.10:FF:000011">
    <property type="entry name" value="Acyl-CoA dehydrogenase FadE34"/>
    <property type="match status" value="1"/>
</dbReference>
<feature type="domain" description="Acyl-CoA dehydrogenase/oxidase C-terminal" evidence="8">
    <location>
        <begin position="281"/>
        <end position="395"/>
    </location>
</feature>
<dbReference type="PANTHER" id="PTHR43292:SF4">
    <property type="entry name" value="ACYL-COA DEHYDROGENASE FADE34"/>
    <property type="match status" value="1"/>
</dbReference>
<evidence type="ECO:0000259" key="8">
    <source>
        <dbReference type="Pfam" id="PF00441"/>
    </source>
</evidence>
<dbReference type="InterPro" id="IPR009075">
    <property type="entry name" value="AcylCo_DH/oxidase_C"/>
</dbReference>
<dbReference type="InterPro" id="IPR006091">
    <property type="entry name" value="Acyl-CoA_Oxase/DH_mid-dom"/>
</dbReference>
<evidence type="ECO:0000256" key="2">
    <source>
        <dbReference type="ARBA" id="ARBA00009347"/>
    </source>
</evidence>
<dbReference type="InterPro" id="IPR009100">
    <property type="entry name" value="AcylCoA_DH/oxidase_NM_dom_sf"/>
</dbReference>
<sequence length="415" mass="44404">MHVTAIDAAPADTGAWLEQAWDPGMTVREWWRLLADARLSNPMLPEPWGRGWSRAEAAAFASEVVRRGALGPPAGIGMMLAVPTILAHGSEDVIQRYVPRILDGQHGWCQLFSEPGAGSDLAGLQTRAQRDGDEWVVNGQKLWTSGGQWADYGILIARTDPDQPKHRGLTYFAFPMRQPGVEVRPLREMTGRAMFNEVFMGDARVADADMIGDYNDGWRVANTTLMVERAGIGGANAAAPSAAIAGTVAGHLDQPAGRFAKPNPGGTGGTAVSRGKVRWLAELARERGRSDDPVVRDGLARLHSLVEITTWHMGRMKSGNAATGGEGNLAKIRNSQMLALALELGCTIVGPGATVTGPDSPTGGELQELNLFSPAPSIYGGTDQVQRNIIGERVLGLPKEPGPSKDTPFRELLKN</sequence>
<dbReference type="Gene3D" id="2.40.110.10">
    <property type="entry name" value="Butyryl-CoA Dehydrogenase, subunit A, domain 2"/>
    <property type="match status" value="1"/>
</dbReference>
<evidence type="ECO:0000256" key="1">
    <source>
        <dbReference type="ARBA" id="ARBA00001974"/>
    </source>
</evidence>
<keyword evidence="5 6" id="KW-0560">Oxidoreductase</keyword>
<dbReference type="Gene3D" id="1.20.140.10">
    <property type="entry name" value="Butyryl-CoA Dehydrogenase, subunit A, domain 3"/>
    <property type="match status" value="1"/>
</dbReference>
<evidence type="ECO:0000313" key="12">
    <source>
        <dbReference type="Proteomes" id="UP000334019"/>
    </source>
</evidence>
<dbReference type="InterPro" id="IPR052161">
    <property type="entry name" value="Mycobact_Acyl-CoA_DH"/>
</dbReference>
<dbReference type="Pfam" id="PF02771">
    <property type="entry name" value="Acyl-CoA_dh_N"/>
    <property type="match status" value="1"/>
</dbReference>
<dbReference type="GO" id="GO:0005886">
    <property type="term" value="C:plasma membrane"/>
    <property type="evidence" value="ECO:0007669"/>
    <property type="project" value="TreeGrafter"/>
</dbReference>
<organism evidence="11 12">
    <name type="scientific">Actinomarinicola tropica</name>
    <dbReference type="NCBI Taxonomy" id="2789776"/>
    <lineage>
        <taxon>Bacteria</taxon>
        <taxon>Bacillati</taxon>
        <taxon>Actinomycetota</taxon>
        <taxon>Acidimicrobiia</taxon>
        <taxon>Acidimicrobiales</taxon>
        <taxon>Iamiaceae</taxon>
        <taxon>Actinomarinicola</taxon>
    </lineage>
</organism>
<dbReference type="Gene3D" id="1.10.540.10">
    <property type="entry name" value="Acyl-CoA dehydrogenase/oxidase, N-terminal domain"/>
    <property type="match status" value="1"/>
</dbReference>
<evidence type="ECO:0000256" key="7">
    <source>
        <dbReference type="SAM" id="MobiDB-lite"/>
    </source>
</evidence>